<protein>
    <submittedName>
        <fullName evidence="1">Uncharacterized protein</fullName>
    </submittedName>
</protein>
<dbReference type="EMBL" id="JABBGM010000037">
    <property type="protein sequence ID" value="NML96338.1"/>
    <property type="molecule type" value="Genomic_DNA"/>
</dbReference>
<dbReference type="RefSeq" id="WP_169495516.1">
    <property type="nucleotide sequence ID" value="NZ_JABBGM010000037.1"/>
</dbReference>
<reference evidence="1 2" key="1">
    <citation type="submission" date="2020-04" db="EMBL/GenBank/DDBJ databases">
        <title>Novosphingobium sp. TW-4 isolated from soil.</title>
        <authorList>
            <person name="Dahal R.H."/>
            <person name="Chaudhary D.K."/>
        </authorList>
    </citation>
    <scope>NUCLEOTIDE SEQUENCE [LARGE SCALE GENOMIC DNA]</scope>
    <source>
        <strain evidence="1 2">TW-4</strain>
    </source>
</reference>
<evidence type="ECO:0000313" key="2">
    <source>
        <dbReference type="Proteomes" id="UP000583556"/>
    </source>
</evidence>
<comment type="caution">
    <text evidence="1">The sequence shown here is derived from an EMBL/GenBank/DDBJ whole genome shotgun (WGS) entry which is preliminary data.</text>
</comment>
<evidence type="ECO:0000313" key="1">
    <source>
        <dbReference type="EMBL" id="NML96338.1"/>
    </source>
</evidence>
<name>A0A7Y0GCK8_9SPHN</name>
<dbReference type="AlphaFoldDB" id="A0A7Y0GCK8"/>
<proteinExistence type="predicted"/>
<accession>A0A7Y0GCK8</accession>
<dbReference type="Proteomes" id="UP000583556">
    <property type="component" value="Unassembled WGS sequence"/>
</dbReference>
<organism evidence="1 2">
    <name type="scientific">Novosphingobium olei</name>
    <dbReference type="NCBI Taxonomy" id="2728851"/>
    <lineage>
        <taxon>Bacteria</taxon>
        <taxon>Pseudomonadati</taxon>
        <taxon>Pseudomonadota</taxon>
        <taxon>Alphaproteobacteria</taxon>
        <taxon>Sphingomonadales</taxon>
        <taxon>Sphingomonadaceae</taxon>
        <taxon>Novosphingobium</taxon>
    </lineage>
</organism>
<gene>
    <name evidence="1" type="ORF">HHL27_22110</name>
</gene>
<keyword evidence="2" id="KW-1185">Reference proteome</keyword>
<sequence length="141" mass="15981">MGRSVSYPSGALVAFTVLKTENDDDWEFEYEWLRDDLSERAAAAFSSLAPHAGWRGREDRILLRNAFADFGVSVYGGLVAVWIAERDDGAYWDAEWRTARSPRAQHWLAQIAPRFDALFGDYDCLGHMSNGEEVYRKRAAA</sequence>